<evidence type="ECO:0000313" key="2">
    <source>
        <dbReference type="EMBL" id="KAK3932525.1"/>
    </source>
</evidence>
<organism evidence="2 3">
    <name type="scientific">Frankliniella fusca</name>
    <dbReference type="NCBI Taxonomy" id="407009"/>
    <lineage>
        <taxon>Eukaryota</taxon>
        <taxon>Metazoa</taxon>
        <taxon>Ecdysozoa</taxon>
        <taxon>Arthropoda</taxon>
        <taxon>Hexapoda</taxon>
        <taxon>Insecta</taxon>
        <taxon>Pterygota</taxon>
        <taxon>Neoptera</taxon>
        <taxon>Paraneoptera</taxon>
        <taxon>Thysanoptera</taxon>
        <taxon>Terebrantia</taxon>
        <taxon>Thripoidea</taxon>
        <taxon>Thripidae</taxon>
        <taxon>Frankliniella</taxon>
    </lineage>
</organism>
<dbReference type="EMBL" id="JAHWGI010001437">
    <property type="protein sequence ID" value="KAK3932525.1"/>
    <property type="molecule type" value="Genomic_DNA"/>
</dbReference>
<feature type="compositionally biased region" description="Basic and acidic residues" evidence="1">
    <location>
        <begin position="21"/>
        <end position="30"/>
    </location>
</feature>
<feature type="compositionally biased region" description="Polar residues" evidence="1">
    <location>
        <begin position="7"/>
        <end position="17"/>
    </location>
</feature>
<feature type="region of interest" description="Disordered" evidence="1">
    <location>
        <begin position="1"/>
        <end position="60"/>
    </location>
</feature>
<proteinExistence type="predicted"/>
<keyword evidence="3" id="KW-1185">Reference proteome</keyword>
<dbReference type="Proteomes" id="UP001219518">
    <property type="component" value="Unassembled WGS sequence"/>
</dbReference>
<name>A0AAE1LUR8_9NEOP</name>
<comment type="caution">
    <text evidence="2">The sequence shown here is derived from an EMBL/GenBank/DDBJ whole genome shotgun (WGS) entry which is preliminary data.</text>
</comment>
<reference evidence="2" key="2">
    <citation type="journal article" date="2023" name="BMC Genomics">
        <title>Pest status, molecular evolution, and epigenetic factors derived from the genome assembly of Frankliniella fusca, a thysanopteran phytovirus vector.</title>
        <authorList>
            <person name="Catto M.A."/>
            <person name="Labadie P.E."/>
            <person name="Jacobson A.L."/>
            <person name="Kennedy G.G."/>
            <person name="Srinivasan R."/>
            <person name="Hunt B.G."/>
        </authorList>
    </citation>
    <scope>NUCLEOTIDE SEQUENCE</scope>
    <source>
        <strain evidence="2">PL_HMW_Pooled</strain>
    </source>
</reference>
<accession>A0AAE1LUR8</accession>
<gene>
    <name evidence="2" type="ORF">KUF71_012985</name>
</gene>
<evidence type="ECO:0000256" key="1">
    <source>
        <dbReference type="SAM" id="MobiDB-lite"/>
    </source>
</evidence>
<evidence type="ECO:0000313" key="3">
    <source>
        <dbReference type="Proteomes" id="UP001219518"/>
    </source>
</evidence>
<reference evidence="2" key="1">
    <citation type="submission" date="2021-07" db="EMBL/GenBank/DDBJ databases">
        <authorList>
            <person name="Catto M.A."/>
            <person name="Jacobson A."/>
            <person name="Kennedy G."/>
            <person name="Labadie P."/>
            <person name="Hunt B.G."/>
            <person name="Srinivasan R."/>
        </authorList>
    </citation>
    <scope>NUCLEOTIDE SEQUENCE</scope>
    <source>
        <strain evidence="2">PL_HMW_Pooled</strain>
        <tissue evidence="2">Head</tissue>
    </source>
</reference>
<sequence>MKVTQLLHASSNGSTVQRYLPNDHADDKAKTTNTSPIPGFDELEVDDGGGGGDDVTSGSSVDEAPVAFILTSGTFSRLISTGRMSCRELNKLKAQC</sequence>
<protein>
    <submittedName>
        <fullName evidence="2">Uncharacterized protein</fullName>
    </submittedName>
</protein>
<dbReference type="AlphaFoldDB" id="A0AAE1LUR8"/>